<dbReference type="FunFam" id="3.40.640.10:FF:000219">
    <property type="entry name" value="Aminotransferase PigE"/>
    <property type="match status" value="1"/>
</dbReference>
<evidence type="ECO:0000256" key="4">
    <source>
        <dbReference type="ARBA" id="ARBA00022679"/>
    </source>
</evidence>
<evidence type="ECO:0000313" key="8">
    <source>
        <dbReference type="Proteomes" id="UP001168821"/>
    </source>
</evidence>
<keyword evidence="8" id="KW-1185">Reference proteome</keyword>
<dbReference type="SUPFAM" id="SSF53383">
    <property type="entry name" value="PLP-dependent transferases"/>
    <property type="match status" value="1"/>
</dbReference>
<dbReference type="Gene3D" id="3.40.640.10">
    <property type="entry name" value="Type I PLP-dependent aspartate aminotransferase-like (Major domain)"/>
    <property type="match status" value="1"/>
</dbReference>
<dbReference type="Proteomes" id="UP001168821">
    <property type="component" value="Unassembled WGS sequence"/>
</dbReference>
<keyword evidence="3" id="KW-0032">Aminotransferase</keyword>
<evidence type="ECO:0000256" key="2">
    <source>
        <dbReference type="ARBA" id="ARBA00008954"/>
    </source>
</evidence>
<comment type="similarity">
    <text evidence="2 6">Belongs to the class-III pyridoxal-phosphate-dependent aminotransferase family.</text>
</comment>
<gene>
    <name evidence="7" type="ORF">Zmor_025490</name>
</gene>
<dbReference type="GO" id="GO:0009450">
    <property type="term" value="P:gamma-aminobutyric acid catabolic process"/>
    <property type="evidence" value="ECO:0007669"/>
    <property type="project" value="TreeGrafter"/>
</dbReference>
<dbReference type="Pfam" id="PF00202">
    <property type="entry name" value="Aminotran_3"/>
    <property type="match status" value="1"/>
</dbReference>
<comment type="cofactor">
    <cofactor evidence="1">
        <name>pyridoxal 5'-phosphate</name>
        <dbReference type="ChEBI" id="CHEBI:597326"/>
    </cofactor>
</comment>
<dbReference type="GO" id="GO:0005739">
    <property type="term" value="C:mitochondrion"/>
    <property type="evidence" value="ECO:0007669"/>
    <property type="project" value="TreeGrafter"/>
</dbReference>
<evidence type="ECO:0000256" key="1">
    <source>
        <dbReference type="ARBA" id="ARBA00001933"/>
    </source>
</evidence>
<evidence type="ECO:0000256" key="5">
    <source>
        <dbReference type="ARBA" id="ARBA00022898"/>
    </source>
</evidence>
<organism evidence="7 8">
    <name type="scientific">Zophobas morio</name>
    <dbReference type="NCBI Taxonomy" id="2755281"/>
    <lineage>
        <taxon>Eukaryota</taxon>
        <taxon>Metazoa</taxon>
        <taxon>Ecdysozoa</taxon>
        <taxon>Arthropoda</taxon>
        <taxon>Hexapoda</taxon>
        <taxon>Insecta</taxon>
        <taxon>Pterygota</taxon>
        <taxon>Neoptera</taxon>
        <taxon>Endopterygota</taxon>
        <taxon>Coleoptera</taxon>
        <taxon>Polyphaga</taxon>
        <taxon>Cucujiformia</taxon>
        <taxon>Tenebrionidae</taxon>
        <taxon>Zophobas</taxon>
    </lineage>
</organism>
<dbReference type="CDD" id="cd00610">
    <property type="entry name" value="OAT_like"/>
    <property type="match status" value="1"/>
</dbReference>
<dbReference type="GO" id="GO:0008483">
    <property type="term" value="F:transaminase activity"/>
    <property type="evidence" value="ECO:0007669"/>
    <property type="project" value="UniProtKB-KW"/>
</dbReference>
<dbReference type="AlphaFoldDB" id="A0AA38HU88"/>
<name>A0AA38HU88_9CUCU</name>
<evidence type="ECO:0008006" key="9">
    <source>
        <dbReference type="Google" id="ProtNLM"/>
    </source>
</evidence>
<evidence type="ECO:0000313" key="7">
    <source>
        <dbReference type="EMBL" id="KAJ3642732.1"/>
    </source>
</evidence>
<evidence type="ECO:0000256" key="3">
    <source>
        <dbReference type="ARBA" id="ARBA00022576"/>
    </source>
</evidence>
<dbReference type="GO" id="GO:0030170">
    <property type="term" value="F:pyridoxal phosphate binding"/>
    <property type="evidence" value="ECO:0007669"/>
    <property type="project" value="InterPro"/>
</dbReference>
<reference evidence="7" key="1">
    <citation type="journal article" date="2023" name="G3 (Bethesda)">
        <title>Whole genome assemblies of Zophobas morio and Tenebrio molitor.</title>
        <authorList>
            <person name="Kaur S."/>
            <person name="Stinson S.A."/>
            <person name="diCenzo G.C."/>
        </authorList>
    </citation>
    <scope>NUCLEOTIDE SEQUENCE</scope>
    <source>
        <strain evidence="7">QUZm001</strain>
    </source>
</reference>
<evidence type="ECO:0000256" key="6">
    <source>
        <dbReference type="RuleBase" id="RU003560"/>
    </source>
</evidence>
<comment type="caution">
    <text evidence="7">The sequence shown here is derived from an EMBL/GenBank/DDBJ whole genome shotgun (WGS) entry which is preliminary data.</text>
</comment>
<dbReference type="Gene3D" id="3.90.1150.10">
    <property type="entry name" value="Aspartate Aminotransferase, domain 1"/>
    <property type="match status" value="1"/>
</dbReference>
<dbReference type="InterPro" id="IPR005814">
    <property type="entry name" value="Aminotrans_3"/>
</dbReference>
<proteinExistence type="inferred from homology"/>
<protein>
    <recommendedName>
        <fullName evidence="9">Gamma-amino-N-butyrate transaminase</fullName>
    </recommendedName>
</protein>
<dbReference type="PANTHER" id="PTHR43206:SF1">
    <property type="entry name" value="4-AMINOBUTYRATE AMINOTRANSFERASE, MITOCHONDRIAL"/>
    <property type="match status" value="1"/>
</dbReference>
<sequence>MWSKIVTRRVFFKVRFCSSLVPDEPEGPCVLTDVPGPCSRKLKKDLGKDQYAGEVTLFGNYQKSIGNYLVDADDNVLLDMFSQIATLPLGYNHPELLKLFQDDKKLKTMINRPALGVFPGEDQPKRIHSLVSQIAPCLPKINLMMCGACANEQVFKNVFIAYQRKKRGQEGFTDEEKTTAVINQPPGAPNLCILSFCGGLHGRALGALASTHTKYIYKIDYPSLDWPIAYFPRYRYPLDENERENIEEDKKSLAHVEELFATYKKKETPVAGVIVEPIQGEGGNNEASALYFQELQKIIKRNNAYLVFNEIQTGGGSTGKFWCHEYFDLPVPPDAVTFSKKFAVAGYFHSDELTPDKPFRVFNTWMGDPGKVIILEAIIKVMREQDLLDNVLKVGARLKCGLVELEEEFCEIMDSVRGVGTFLAFNIANEELRDTVLHKLLRKGVVLGRCGESGLRLRPALIFQEHHADIFLDILRQVLKQCK</sequence>
<dbReference type="PANTHER" id="PTHR43206">
    <property type="entry name" value="AMINOTRANSFERASE"/>
    <property type="match status" value="1"/>
</dbReference>
<keyword evidence="5 6" id="KW-0663">Pyridoxal phosphate</keyword>
<accession>A0AA38HU88</accession>
<keyword evidence="4" id="KW-0808">Transferase</keyword>
<dbReference type="InterPro" id="IPR015421">
    <property type="entry name" value="PyrdxlP-dep_Trfase_major"/>
</dbReference>
<dbReference type="InterPro" id="IPR015422">
    <property type="entry name" value="PyrdxlP-dep_Trfase_small"/>
</dbReference>
<dbReference type="InterPro" id="IPR015424">
    <property type="entry name" value="PyrdxlP-dep_Trfase"/>
</dbReference>
<dbReference type="PIRSF" id="PIRSF000521">
    <property type="entry name" value="Transaminase_4ab_Lys_Orn"/>
    <property type="match status" value="1"/>
</dbReference>
<dbReference type="EMBL" id="JALNTZ010000008">
    <property type="protein sequence ID" value="KAJ3642732.1"/>
    <property type="molecule type" value="Genomic_DNA"/>
</dbReference>